<accession>A0A3A1WL45</accession>
<keyword evidence="3" id="KW-1185">Reference proteome</keyword>
<dbReference type="PANTHER" id="PTHR41795:SF1">
    <property type="entry name" value="EXOPOLYSACCHARIDE SYNTHESIS PROTEIN"/>
    <property type="match status" value="1"/>
</dbReference>
<organism evidence="2 3">
    <name type="scientific">Aureimonas flava</name>
    <dbReference type="NCBI Taxonomy" id="2320271"/>
    <lineage>
        <taxon>Bacteria</taxon>
        <taxon>Pseudomonadati</taxon>
        <taxon>Pseudomonadota</taxon>
        <taxon>Alphaproteobacteria</taxon>
        <taxon>Hyphomicrobiales</taxon>
        <taxon>Aurantimonadaceae</taxon>
        <taxon>Aureimonas</taxon>
    </lineage>
</organism>
<feature type="transmembrane region" description="Helical" evidence="1">
    <location>
        <begin position="188"/>
        <end position="205"/>
    </location>
</feature>
<proteinExistence type="predicted"/>
<reference evidence="3" key="1">
    <citation type="submission" date="2018-09" db="EMBL/GenBank/DDBJ databases">
        <authorList>
            <person name="Tuo L."/>
        </authorList>
    </citation>
    <scope>NUCLEOTIDE SEQUENCE [LARGE SCALE GENOMIC DNA]</scope>
    <source>
        <strain evidence="3">M2BS4Y-1</strain>
    </source>
</reference>
<gene>
    <name evidence="2" type="ORF">D3218_09105</name>
</gene>
<dbReference type="AlphaFoldDB" id="A0A3A1WL45"/>
<dbReference type="PANTHER" id="PTHR41795">
    <property type="entry name" value="EXOPOLYSACCHARIDE SYNTHESIS PROTEIN"/>
    <property type="match status" value="1"/>
</dbReference>
<dbReference type="EMBL" id="QYRN01000004">
    <property type="protein sequence ID" value="RIY01492.1"/>
    <property type="molecule type" value="Genomic_DNA"/>
</dbReference>
<evidence type="ECO:0000313" key="2">
    <source>
        <dbReference type="EMBL" id="RIY01492.1"/>
    </source>
</evidence>
<evidence type="ECO:0000313" key="3">
    <source>
        <dbReference type="Proteomes" id="UP000265750"/>
    </source>
</evidence>
<dbReference type="RefSeq" id="WP_119539701.1">
    <property type="nucleotide sequence ID" value="NZ_QYRN01000004.1"/>
</dbReference>
<feature type="transmembrane region" description="Helical" evidence="1">
    <location>
        <begin position="162"/>
        <end position="181"/>
    </location>
</feature>
<dbReference type="PIRSF" id="PIRSF033239">
    <property type="entry name" value="ExoD"/>
    <property type="match status" value="1"/>
</dbReference>
<keyword evidence="1" id="KW-0812">Transmembrane</keyword>
<name>A0A3A1WL45_9HYPH</name>
<dbReference type="Proteomes" id="UP000265750">
    <property type="component" value="Unassembled WGS sequence"/>
</dbReference>
<feature type="transmembrane region" description="Helical" evidence="1">
    <location>
        <begin position="69"/>
        <end position="89"/>
    </location>
</feature>
<comment type="caution">
    <text evidence="2">The sequence shown here is derived from an EMBL/GenBank/DDBJ whole genome shotgun (WGS) entry which is preliminary data.</text>
</comment>
<dbReference type="Pfam" id="PF06055">
    <property type="entry name" value="ExoD"/>
    <property type="match status" value="1"/>
</dbReference>
<dbReference type="OrthoDB" id="7949130at2"/>
<sequence length="207" mass="22044">MTQPALDDERRLVTAEVGGVGATLDELERVAAEGDAVTLRTIVEAFDARSYGPFLLVPALLEMSPIGGVPGLPTLIASIVVLFAAQILLGRETMWLPGIVGRRSVASAKFLAAVRWLRPGARFMDRWFRGRLTPLTRGPFLKDAAVACILLCLTVPPLELVPFASTAPMAAIAAFGLAILVRDGALMVLAYALTALAFGVGFRLWTA</sequence>
<protein>
    <submittedName>
        <fullName evidence="2">Exopolysaccharide biosynthesis protein</fullName>
    </submittedName>
</protein>
<keyword evidence="1" id="KW-1133">Transmembrane helix</keyword>
<keyword evidence="1" id="KW-0472">Membrane</keyword>
<evidence type="ECO:0000256" key="1">
    <source>
        <dbReference type="SAM" id="Phobius"/>
    </source>
</evidence>
<dbReference type="InterPro" id="IPR010331">
    <property type="entry name" value="ExoD"/>
</dbReference>